<gene>
    <name evidence="2" type="ORF">GUJ93_ZPchr0006g45370</name>
</gene>
<sequence length="97" mass="10398">MIYGYAWVVVALPWTKTNEGGERDISRRTVKVRRSEGGRDHELRPAGSAAGAGGTVRCSGRRQAAPPILAEKGHLSCSEKTILPLTVSSAGGRRLVR</sequence>
<evidence type="ECO:0000313" key="3">
    <source>
        <dbReference type="Proteomes" id="UP000729402"/>
    </source>
</evidence>
<dbReference type="AlphaFoldDB" id="A0A8J5VPB6"/>
<keyword evidence="3" id="KW-1185">Reference proteome</keyword>
<evidence type="ECO:0000256" key="1">
    <source>
        <dbReference type="SAM" id="MobiDB-lite"/>
    </source>
</evidence>
<accession>A0A8J5VPB6</accession>
<feature type="region of interest" description="Disordered" evidence="1">
    <location>
        <begin position="32"/>
        <end position="62"/>
    </location>
</feature>
<reference evidence="2" key="1">
    <citation type="journal article" date="2021" name="bioRxiv">
        <title>Whole Genome Assembly and Annotation of Northern Wild Rice, Zizania palustris L., Supports a Whole Genome Duplication in the Zizania Genus.</title>
        <authorList>
            <person name="Haas M."/>
            <person name="Kono T."/>
            <person name="Macchietto M."/>
            <person name="Millas R."/>
            <person name="McGilp L."/>
            <person name="Shao M."/>
            <person name="Duquette J."/>
            <person name="Hirsch C.N."/>
            <person name="Kimball J."/>
        </authorList>
    </citation>
    <scope>NUCLEOTIDE SEQUENCE</scope>
    <source>
        <tissue evidence="2">Fresh leaf tissue</tissue>
    </source>
</reference>
<proteinExistence type="predicted"/>
<dbReference type="EMBL" id="JAAALK010000283">
    <property type="protein sequence ID" value="KAG8074925.1"/>
    <property type="molecule type" value="Genomic_DNA"/>
</dbReference>
<reference evidence="2" key="2">
    <citation type="submission" date="2021-02" db="EMBL/GenBank/DDBJ databases">
        <authorList>
            <person name="Kimball J.A."/>
            <person name="Haas M.W."/>
            <person name="Macchietto M."/>
            <person name="Kono T."/>
            <person name="Duquette J."/>
            <person name="Shao M."/>
        </authorList>
    </citation>
    <scope>NUCLEOTIDE SEQUENCE</scope>
    <source>
        <tissue evidence="2">Fresh leaf tissue</tissue>
    </source>
</reference>
<comment type="caution">
    <text evidence="2">The sequence shown here is derived from an EMBL/GenBank/DDBJ whole genome shotgun (WGS) entry which is preliminary data.</text>
</comment>
<organism evidence="2 3">
    <name type="scientific">Zizania palustris</name>
    <name type="common">Northern wild rice</name>
    <dbReference type="NCBI Taxonomy" id="103762"/>
    <lineage>
        <taxon>Eukaryota</taxon>
        <taxon>Viridiplantae</taxon>
        <taxon>Streptophyta</taxon>
        <taxon>Embryophyta</taxon>
        <taxon>Tracheophyta</taxon>
        <taxon>Spermatophyta</taxon>
        <taxon>Magnoliopsida</taxon>
        <taxon>Liliopsida</taxon>
        <taxon>Poales</taxon>
        <taxon>Poaceae</taxon>
        <taxon>BOP clade</taxon>
        <taxon>Oryzoideae</taxon>
        <taxon>Oryzeae</taxon>
        <taxon>Zizaniinae</taxon>
        <taxon>Zizania</taxon>
    </lineage>
</organism>
<evidence type="ECO:0000313" key="2">
    <source>
        <dbReference type="EMBL" id="KAG8074925.1"/>
    </source>
</evidence>
<name>A0A8J5VPB6_ZIZPA</name>
<feature type="compositionally biased region" description="Basic and acidic residues" evidence="1">
    <location>
        <begin position="32"/>
        <end position="44"/>
    </location>
</feature>
<protein>
    <submittedName>
        <fullName evidence="2">Uncharacterized protein</fullName>
    </submittedName>
</protein>
<dbReference type="Proteomes" id="UP000729402">
    <property type="component" value="Unassembled WGS sequence"/>
</dbReference>